<accession>A0A1G8CEN8</accession>
<evidence type="ECO:0000313" key="2">
    <source>
        <dbReference type="Proteomes" id="UP000243588"/>
    </source>
</evidence>
<evidence type="ECO:0000313" key="1">
    <source>
        <dbReference type="EMBL" id="SDH43954.1"/>
    </source>
</evidence>
<dbReference type="EMBL" id="FNDQ01000004">
    <property type="protein sequence ID" value="SDH43954.1"/>
    <property type="molecule type" value="Genomic_DNA"/>
</dbReference>
<dbReference type="RefSeq" id="WP_090405972.1">
    <property type="nucleotide sequence ID" value="NZ_FNDQ01000004.1"/>
</dbReference>
<reference evidence="2" key="1">
    <citation type="submission" date="2016-10" db="EMBL/GenBank/DDBJ databases">
        <authorList>
            <person name="Varghese N."/>
            <person name="Submissions S."/>
        </authorList>
    </citation>
    <scope>NUCLEOTIDE SEQUENCE [LARGE SCALE GENOMIC DNA]</scope>
    <source>
        <strain evidence="2">DSM 23313</strain>
    </source>
</reference>
<dbReference type="Proteomes" id="UP000243588">
    <property type="component" value="Unassembled WGS sequence"/>
</dbReference>
<sequence>MRIKPIRTEEDYHIALIRTKLLQGAEVNSPEADELEVLNILIEHYERDNAPMGMPDPIESIKIYNEFFNENTDYKNKDTE</sequence>
<protein>
    <submittedName>
        <fullName evidence="1">HTH-type transcriptional regulator / antitoxin HigA</fullName>
    </submittedName>
</protein>
<dbReference type="STRING" id="702745.SAMN05421818_10412"/>
<name>A0A1G8CEN8_9FLAO</name>
<dbReference type="AlphaFoldDB" id="A0A1G8CEN8"/>
<keyword evidence="2" id="KW-1185">Reference proteome</keyword>
<gene>
    <name evidence="1" type="ORF">SAMN05421818_10412</name>
</gene>
<organism evidence="1 2">
    <name type="scientific">Myroides phaeus</name>
    <dbReference type="NCBI Taxonomy" id="702745"/>
    <lineage>
        <taxon>Bacteria</taxon>
        <taxon>Pseudomonadati</taxon>
        <taxon>Bacteroidota</taxon>
        <taxon>Flavobacteriia</taxon>
        <taxon>Flavobacteriales</taxon>
        <taxon>Flavobacteriaceae</taxon>
        <taxon>Myroides</taxon>
    </lineage>
</organism>
<proteinExistence type="predicted"/>